<feature type="non-terminal residue" evidence="7">
    <location>
        <position position="122"/>
    </location>
</feature>
<dbReference type="AlphaFoldDB" id="A0A6B0SLN7"/>
<comment type="cofactor">
    <cofactor evidence="1">
        <name>(R)-lipoate</name>
        <dbReference type="ChEBI" id="CHEBI:83088"/>
    </cofactor>
</comment>
<comment type="caution">
    <text evidence="7">The sequence shown here is derived from an EMBL/GenBank/DDBJ whole genome shotgun (WGS) entry which is preliminary data.</text>
</comment>
<keyword evidence="3" id="KW-0450">Lipoyl</keyword>
<feature type="domain" description="Lipoyl-binding" evidence="6">
    <location>
        <begin position="3"/>
        <end position="78"/>
    </location>
</feature>
<dbReference type="PROSITE" id="PS50968">
    <property type="entry name" value="BIOTINYL_LIPOYL"/>
    <property type="match status" value="1"/>
</dbReference>
<dbReference type="InterPro" id="IPR003016">
    <property type="entry name" value="2-oxoA_DH_lipoyl-BS"/>
</dbReference>
<dbReference type="GO" id="GO:0031405">
    <property type="term" value="F:lipoic acid binding"/>
    <property type="evidence" value="ECO:0007669"/>
    <property type="project" value="TreeGrafter"/>
</dbReference>
<dbReference type="InterPro" id="IPR050743">
    <property type="entry name" value="2-oxoacid_DH_E2_comp"/>
</dbReference>
<dbReference type="Pfam" id="PF00364">
    <property type="entry name" value="Biotin_lipoyl"/>
    <property type="match status" value="1"/>
</dbReference>
<accession>A0A6B0SLN7</accession>
<dbReference type="Gene3D" id="2.40.50.100">
    <property type="match status" value="1"/>
</dbReference>
<dbReference type="PROSITE" id="PS00189">
    <property type="entry name" value="LIPOYL"/>
    <property type="match status" value="1"/>
</dbReference>
<dbReference type="Proteomes" id="UP000471521">
    <property type="component" value="Unassembled WGS sequence"/>
</dbReference>
<gene>
    <name evidence="7" type="ORF">GRX66_04265</name>
</gene>
<proteinExistence type="predicted"/>
<evidence type="ECO:0000256" key="2">
    <source>
        <dbReference type="ARBA" id="ARBA00022679"/>
    </source>
</evidence>
<organism evidence="7 8">
    <name type="scientific">Halobacterium bonnevillei</name>
    <dbReference type="NCBI Taxonomy" id="2692200"/>
    <lineage>
        <taxon>Archaea</taxon>
        <taxon>Methanobacteriati</taxon>
        <taxon>Methanobacteriota</taxon>
        <taxon>Stenosarchaea group</taxon>
        <taxon>Halobacteria</taxon>
        <taxon>Halobacteriales</taxon>
        <taxon>Halobacteriaceae</taxon>
        <taxon>Halobacterium</taxon>
    </lineage>
</organism>
<evidence type="ECO:0000256" key="4">
    <source>
        <dbReference type="ARBA" id="ARBA00023315"/>
    </source>
</evidence>
<protein>
    <submittedName>
        <fullName evidence="7">2-oxo acid dehydrogenase subunit E2</fullName>
    </submittedName>
</protein>
<sequence>MAKQQFELPDLGEGIAEGELVSWLVAEGDDVTADQTLADVETDKAVVEVPSPYDGTVTELHADEGEVVDVDSVIVTFDVPDAEADDETAAESADASAEPSAEQAAEPAVDEAPTDADDDAGS</sequence>
<dbReference type="RefSeq" id="WP_325063951.1">
    <property type="nucleotide sequence ID" value="NZ_WUUU01000018.1"/>
</dbReference>
<evidence type="ECO:0000256" key="3">
    <source>
        <dbReference type="ARBA" id="ARBA00022823"/>
    </source>
</evidence>
<dbReference type="SUPFAM" id="SSF51230">
    <property type="entry name" value="Single hybrid motif"/>
    <property type="match status" value="1"/>
</dbReference>
<dbReference type="GO" id="GO:0016407">
    <property type="term" value="F:acetyltransferase activity"/>
    <property type="evidence" value="ECO:0007669"/>
    <property type="project" value="TreeGrafter"/>
</dbReference>
<dbReference type="InterPro" id="IPR000089">
    <property type="entry name" value="Biotin_lipoyl"/>
</dbReference>
<reference evidence="7 8" key="1">
    <citation type="submission" date="2019-12" db="EMBL/GenBank/DDBJ databases">
        <title>Isolation and characterization of three novel carbon monoxide-oxidizing members of Halobacteria from salione crusts and soils.</title>
        <authorList>
            <person name="Myers M.R."/>
            <person name="King G.M."/>
        </authorList>
    </citation>
    <scope>NUCLEOTIDE SEQUENCE [LARGE SCALE GENOMIC DNA]</scope>
    <source>
        <strain evidence="7 8">PCN9</strain>
    </source>
</reference>
<keyword evidence="4" id="KW-0012">Acyltransferase</keyword>
<evidence type="ECO:0000259" key="6">
    <source>
        <dbReference type="PROSITE" id="PS50968"/>
    </source>
</evidence>
<dbReference type="GO" id="GO:0005737">
    <property type="term" value="C:cytoplasm"/>
    <property type="evidence" value="ECO:0007669"/>
    <property type="project" value="TreeGrafter"/>
</dbReference>
<keyword evidence="8" id="KW-1185">Reference proteome</keyword>
<dbReference type="PANTHER" id="PTHR43178:SF5">
    <property type="entry name" value="LIPOAMIDE ACYLTRANSFERASE COMPONENT OF BRANCHED-CHAIN ALPHA-KETO ACID DEHYDROGENASE COMPLEX, MITOCHONDRIAL"/>
    <property type="match status" value="1"/>
</dbReference>
<feature type="compositionally biased region" description="Acidic residues" evidence="5">
    <location>
        <begin position="108"/>
        <end position="122"/>
    </location>
</feature>
<dbReference type="EMBL" id="WUUU01000018">
    <property type="protein sequence ID" value="MXR19852.1"/>
    <property type="molecule type" value="Genomic_DNA"/>
</dbReference>
<feature type="compositionally biased region" description="Acidic residues" evidence="5">
    <location>
        <begin position="80"/>
        <end position="89"/>
    </location>
</feature>
<feature type="compositionally biased region" description="Low complexity" evidence="5">
    <location>
        <begin position="90"/>
        <end position="107"/>
    </location>
</feature>
<name>A0A6B0SLN7_9EURY</name>
<evidence type="ECO:0000256" key="1">
    <source>
        <dbReference type="ARBA" id="ARBA00001938"/>
    </source>
</evidence>
<keyword evidence="2" id="KW-0808">Transferase</keyword>
<evidence type="ECO:0000256" key="5">
    <source>
        <dbReference type="SAM" id="MobiDB-lite"/>
    </source>
</evidence>
<dbReference type="PANTHER" id="PTHR43178">
    <property type="entry name" value="DIHYDROLIPOAMIDE ACETYLTRANSFERASE COMPONENT OF PYRUVATE DEHYDROGENASE COMPLEX"/>
    <property type="match status" value="1"/>
</dbReference>
<evidence type="ECO:0000313" key="8">
    <source>
        <dbReference type="Proteomes" id="UP000471521"/>
    </source>
</evidence>
<dbReference type="CDD" id="cd06849">
    <property type="entry name" value="lipoyl_domain"/>
    <property type="match status" value="1"/>
</dbReference>
<evidence type="ECO:0000313" key="7">
    <source>
        <dbReference type="EMBL" id="MXR19852.1"/>
    </source>
</evidence>
<feature type="region of interest" description="Disordered" evidence="5">
    <location>
        <begin position="80"/>
        <end position="122"/>
    </location>
</feature>
<dbReference type="InterPro" id="IPR011053">
    <property type="entry name" value="Single_hybrid_motif"/>
</dbReference>